<dbReference type="CDD" id="cd06267">
    <property type="entry name" value="PBP1_LacI_sugar_binding-like"/>
    <property type="match status" value="1"/>
</dbReference>
<dbReference type="PANTHER" id="PTHR30146:SF155">
    <property type="entry name" value="ALANINE RACEMASE"/>
    <property type="match status" value="1"/>
</dbReference>
<evidence type="ECO:0000313" key="5">
    <source>
        <dbReference type="EMBL" id="ACV09398.1"/>
    </source>
</evidence>
<dbReference type="GO" id="GO:0003700">
    <property type="term" value="F:DNA-binding transcription factor activity"/>
    <property type="evidence" value="ECO:0007669"/>
    <property type="project" value="TreeGrafter"/>
</dbReference>
<dbReference type="RefSeq" id="WP_015772026.1">
    <property type="nucleotide sequence ID" value="NC_013174.1"/>
</dbReference>
<dbReference type="PANTHER" id="PTHR30146">
    <property type="entry name" value="LACI-RELATED TRANSCRIPTIONAL REPRESSOR"/>
    <property type="match status" value="1"/>
</dbReference>
<dbReference type="OrthoDB" id="1938857at2"/>
<organism evidence="5 6">
    <name type="scientific">Jonesia denitrificans (strain ATCC 14870 / DSM 20603 / BCRC 15368 / CIP 55.134 / JCM 11481 / NBRC 15587 / NCTC 10816 / Prevot 55134)</name>
    <name type="common">Listeria denitrificans</name>
    <dbReference type="NCBI Taxonomy" id="471856"/>
    <lineage>
        <taxon>Bacteria</taxon>
        <taxon>Bacillati</taxon>
        <taxon>Actinomycetota</taxon>
        <taxon>Actinomycetes</taxon>
        <taxon>Micrococcales</taxon>
        <taxon>Jonesiaceae</taxon>
        <taxon>Jonesia</taxon>
    </lineage>
</organism>
<evidence type="ECO:0000313" key="6">
    <source>
        <dbReference type="Proteomes" id="UP000000628"/>
    </source>
</evidence>
<dbReference type="Pfam" id="PF13377">
    <property type="entry name" value="Peripla_BP_3"/>
    <property type="match status" value="1"/>
</dbReference>
<evidence type="ECO:0000256" key="1">
    <source>
        <dbReference type="ARBA" id="ARBA00023015"/>
    </source>
</evidence>
<proteinExistence type="predicted"/>
<keyword evidence="3" id="KW-0804">Transcription</keyword>
<protein>
    <submittedName>
        <fullName evidence="5">Periplasmic binding protein/LacI transcriptional regulator</fullName>
    </submittedName>
</protein>
<sequence>MVNTVGHLDSGASDAALFPQGAIGLIRTAPRRMVTVEPFFMEFIAGVESELTPLGVSVLLAVVEDVDAECETYRRWASMGMVDAVLVVNIHANDPRPHLLHELGIPAVLVGQWSGPPEFPSVTANDAAAMTAVFSHLAEGGHRKIAHITGPAQYAHTQQRCEVLDVLARQRGIRVLTFEGDYSDTSGELLTTEALASDPPPTALIFDNDVMAVAGLHAVRSAGKKVPDDVAIVGWDDSPLCRLTEPPLTTATLDIFAMGQQAARSLVTSLKTGDVGAPTLMTATLNARGSTRVPQ</sequence>
<dbReference type="KEGG" id="jde:Jden_1755"/>
<keyword evidence="2" id="KW-0238">DNA-binding</keyword>
<gene>
    <name evidence="5" type="ordered locus">Jden_1755</name>
</gene>
<dbReference type="Proteomes" id="UP000000628">
    <property type="component" value="Chromosome"/>
</dbReference>
<dbReference type="InterPro" id="IPR028082">
    <property type="entry name" value="Peripla_BP_I"/>
</dbReference>
<dbReference type="EMBL" id="CP001706">
    <property type="protein sequence ID" value="ACV09398.1"/>
    <property type="molecule type" value="Genomic_DNA"/>
</dbReference>
<dbReference type="Gene3D" id="3.40.50.2300">
    <property type="match status" value="2"/>
</dbReference>
<name>C7QZA0_JONDD</name>
<evidence type="ECO:0000256" key="3">
    <source>
        <dbReference type="ARBA" id="ARBA00023163"/>
    </source>
</evidence>
<dbReference type="HOGENOM" id="CLU_037628_6_1_11"/>
<keyword evidence="1" id="KW-0805">Transcription regulation</keyword>
<dbReference type="SUPFAM" id="SSF53822">
    <property type="entry name" value="Periplasmic binding protein-like I"/>
    <property type="match status" value="1"/>
</dbReference>
<dbReference type="STRING" id="471856.Jden_1755"/>
<dbReference type="InterPro" id="IPR046335">
    <property type="entry name" value="LacI/GalR-like_sensor"/>
</dbReference>
<dbReference type="AlphaFoldDB" id="C7QZA0"/>
<feature type="domain" description="Transcriptional regulator LacI/GalR-like sensor" evidence="4">
    <location>
        <begin position="135"/>
        <end position="291"/>
    </location>
</feature>
<accession>C7QZA0</accession>
<keyword evidence="6" id="KW-1185">Reference proteome</keyword>
<evidence type="ECO:0000256" key="2">
    <source>
        <dbReference type="ARBA" id="ARBA00023125"/>
    </source>
</evidence>
<reference evidence="5 6" key="1">
    <citation type="journal article" date="2009" name="Stand. Genomic Sci.">
        <title>Complete genome sequence of Jonesia denitrificans type strain (Prevot 55134).</title>
        <authorList>
            <person name="Pukall R."/>
            <person name="Gehrich-Schroter G."/>
            <person name="Lapidus A."/>
            <person name="Nolan M."/>
            <person name="Glavina Del Rio T."/>
            <person name="Lucas S."/>
            <person name="Chen F."/>
            <person name="Tice H."/>
            <person name="Pitluck S."/>
            <person name="Cheng J.F."/>
            <person name="Copeland A."/>
            <person name="Saunders E."/>
            <person name="Brettin T."/>
            <person name="Detter J.C."/>
            <person name="Bruce D."/>
            <person name="Goodwin L."/>
            <person name="Pati A."/>
            <person name="Ivanova N."/>
            <person name="Mavromatis K."/>
            <person name="Ovchinnikova G."/>
            <person name="Chen A."/>
            <person name="Palaniappan K."/>
            <person name="Land M."/>
            <person name="Hauser L."/>
            <person name="Chang Y.J."/>
            <person name="Jeffries C.D."/>
            <person name="Chain P."/>
            <person name="Goker M."/>
            <person name="Bristow J."/>
            <person name="Eisen J.A."/>
            <person name="Markowitz V."/>
            <person name="Hugenholtz P."/>
            <person name="Kyrpides N.C."/>
            <person name="Klenk H.P."/>
            <person name="Han C."/>
        </authorList>
    </citation>
    <scope>NUCLEOTIDE SEQUENCE [LARGE SCALE GENOMIC DNA]</scope>
    <source>
        <strain evidence="6">ATCC 14870 / DSM 20603 / BCRC 15368 / CIP 55.134 / JCM 11481 / NBRC 15587 / NCTC 10816 / Prevot 55134</strain>
    </source>
</reference>
<evidence type="ECO:0000259" key="4">
    <source>
        <dbReference type="Pfam" id="PF13377"/>
    </source>
</evidence>
<dbReference type="eggNOG" id="COG1609">
    <property type="taxonomic scope" value="Bacteria"/>
</dbReference>
<dbReference type="GO" id="GO:0000976">
    <property type="term" value="F:transcription cis-regulatory region binding"/>
    <property type="evidence" value="ECO:0007669"/>
    <property type="project" value="TreeGrafter"/>
</dbReference>